<protein>
    <recommendedName>
        <fullName evidence="9">Wax synthase domain-containing protein</fullName>
    </recommendedName>
</protein>
<feature type="transmembrane region" description="Helical" evidence="8">
    <location>
        <begin position="363"/>
        <end position="380"/>
    </location>
</feature>
<sequence>MSNALTWLSSLIPPANTRLPVTTDVFLTKLLPPVVAYYLTAVLVILPGTFFLRVAILPLTLWFAFHAVTSVDIALTFGELGFKCLDFGLGLNMIILAMRMIEWTSYREPLRRVSDREGSKPVSSEPTVTLGSALWDACDLATNFRGIGWTFSRGLTLPIETRCTTSTPTFLAQTLRSALLHFTLFDASVYAVRAFDPSTIGSPYGGTIFDAALPPTARYARSTLISLLSGTMFYAVIQGIYDLNTVNFILLFRQHPARWPPLFGAPWAATSRVARFWGAGWHQLFRSAFIRVGAAPVSLVVGRAGGVLGAFLLSAVLHDWGMWGMWGTVHFDRVGGFFLAMGLGCVFEGAFGKATGVRVGGMWGWVWTMAWVVGWGNLLVDAWARTGLLGSTIAPSGTGALINYVASGKPS</sequence>
<feature type="transmembrane region" description="Helical" evidence="8">
    <location>
        <begin position="292"/>
        <end position="314"/>
    </location>
</feature>
<organism evidence="10 11">
    <name type="scientific">Athelia psychrophila</name>
    <dbReference type="NCBI Taxonomy" id="1759441"/>
    <lineage>
        <taxon>Eukaryota</taxon>
        <taxon>Fungi</taxon>
        <taxon>Dikarya</taxon>
        <taxon>Basidiomycota</taxon>
        <taxon>Agaricomycotina</taxon>
        <taxon>Agaricomycetes</taxon>
        <taxon>Agaricomycetidae</taxon>
        <taxon>Atheliales</taxon>
        <taxon>Atheliaceae</taxon>
        <taxon>Athelia</taxon>
    </lineage>
</organism>
<dbReference type="Proteomes" id="UP000076532">
    <property type="component" value="Unassembled WGS sequence"/>
</dbReference>
<reference evidence="10 11" key="1">
    <citation type="journal article" date="2016" name="Mol. Biol. Evol.">
        <title>Comparative Genomics of Early-Diverging Mushroom-Forming Fungi Provides Insights into the Origins of Lignocellulose Decay Capabilities.</title>
        <authorList>
            <person name="Nagy L.G."/>
            <person name="Riley R."/>
            <person name="Tritt A."/>
            <person name="Adam C."/>
            <person name="Daum C."/>
            <person name="Floudas D."/>
            <person name="Sun H."/>
            <person name="Yadav J.S."/>
            <person name="Pangilinan J."/>
            <person name="Larsson K.H."/>
            <person name="Matsuura K."/>
            <person name="Barry K."/>
            <person name="Labutti K."/>
            <person name="Kuo R."/>
            <person name="Ohm R.A."/>
            <person name="Bhattacharya S.S."/>
            <person name="Shirouzu T."/>
            <person name="Yoshinaga Y."/>
            <person name="Martin F.M."/>
            <person name="Grigoriev I.V."/>
            <person name="Hibbett D.S."/>
        </authorList>
    </citation>
    <scope>NUCLEOTIDE SEQUENCE [LARGE SCALE GENOMIC DNA]</scope>
    <source>
        <strain evidence="10 11">CBS 109695</strain>
    </source>
</reference>
<dbReference type="PANTHER" id="PTHR31595">
    <property type="entry name" value="LONG-CHAIN-ALCOHOL O-FATTY-ACYLTRANSFERASE 3-RELATED"/>
    <property type="match status" value="1"/>
</dbReference>
<dbReference type="STRING" id="436010.A0A166LB08"/>
<keyword evidence="4" id="KW-0808">Transferase</keyword>
<feature type="transmembrane region" description="Helical" evidence="8">
    <location>
        <begin position="33"/>
        <end position="52"/>
    </location>
</feature>
<gene>
    <name evidence="10" type="ORF">FIBSPDRAFT_890119</name>
</gene>
<dbReference type="OrthoDB" id="1077582at2759"/>
<evidence type="ECO:0000313" key="10">
    <source>
        <dbReference type="EMBL" id="KZP22763.1"/>
    </source>
</evidence>
<evidence type="ECO:0000256" key="2">
    <source>
        <dbReference type="ARBA" id="ARBA00005179"/>
    </source>
</evidence>
<dbReference type="GO" id="GO:0008374">
    <property type="term" value="F:O-acyltransferase activity"/>
    <property type="evidence" value="ECO:0007669"/>
    <property type="project" value="InterPro"/>
</dbReference>
<evidence type="ECO:0000259" key="9">
    <source>
        <dbReference type="Pfam" id="PF13813"/>
    </source>
</evidence>
<keyword evidence="5 8" id="KW-0812">Transmembrane</keyword>
<dbReference type="InterPro" id="IPR044851">
    <property type="entry name" value="Wax_synthase"/>
</dbReference>
<dbReference type="Pfam" id="PF13813">
    <property type="entry name" value="MBOAT_2"/>
    <property type="match status" value="1"/>
</dbReference>
<evidence type="ECO:0000256" key="3">
    <source>
        <dbReference type="ARBA" id="ARBA00007282"/>
    </source>
</evidence>
<dbReference type="GO" id="GO:0016020">
    <property type="term" value="C:membrane"/>
    <property type="evidence" value="ECO:0007669"/>
    <property type="project" value="UniProtKB-SubCell"/>
</dbReference>
<proteinExistence type="inferred from homology"/>
<feature type="transmembrane region" description="Helical" evidence="8">
    <location>
        <begin position="386"/>
        <end position="406"/>
    </location>
</feature>
<keyword evidence="6 8" id="KW-1133">Transmembrane helix</keyword>
<dbReference type="InterPro" id="IPR032805">
    <property type="entry name" value="Wax_synthase_dom"/>
</dbReference>
<name>A0A166LB08_9AGAM</name>
<keyword evidence="7 8" id="KW-0472">Membrane</keyword>
<evidence type="ECO:0000256" key="8">
    <source>
        <dbReference type="SAM" id="Phobius"/>
    </source>
</evidence>
<evidence type="ECO:0000313" key="11">
    <source>
        <dbReference type="Proteomes" id="UP000076532"/>
    </source>
</evidence>
<keyword evidence="11" id="KW-1185">Reference proteome</keyword>
<evidence type="ECO:0000256" key="7">
    <source>
        <dbReference type="ARBA" id="ARBA00023136"/>
    </source>
</evidence>
<evidence type="ECO:0000256" key="1">
    <source>
        <dbReference type="ARBA" id="ARBA00004141"/>
    </source>
</evidence>
<comment type="pathway">
    <text evidence="2">Secondary metabolite biosynthesis.</text>
</comment>
<evidence type="ECO:0000256" key="4">
    <source>
        <dbReference type="ARBA" id="ARBA00022679"/>
    </source>
</evidence>
<feature type="domain" description="Wax synthase" evidence="9">
    <location>
        <begin position="259"/>
        <end position="339"/>
    </location>
</feature>
<comment type="similarity">
    <text evidence="3">Belongs to the wax synthase family.</text>
</comment>
<dbReference type="AlphaFoldDB" id="A0A166LB08"/>
<evidence type="ECO:0000256" key="6">
    <source>
        <dbReference type="ARBA" id="ARBA00022989"/>
    </source>
</evidence>
<dbReference type="GO" id="GO:0006629">
    <property type="term" value="P:lipid metabolic process"/>
    <property type="evidence" value="ECO:0007669"/>
    <property type="project" value="InterPro"/>
</dbReference>
<evidence type="ECO:0000256" key="5">
    <source>
        <dbReference type="ARBA" id="ARBA00022692"/>
    </source>
</evidence>
<dbReference type="EMBL" id="KV417537">
    <property type="protein sequence ID" value="KZP22763.1"/>
    <property type="molecule type" value="Genomic_DNA"/>
</dbReference>
<feature type="transmembrane region" description="Helical" evidence="8">
    <location>
        <begin position="334"/>
        <end position="351"/>
    </location>
</feature>
<accession>A0A166LB08</accession>
<dbReference type="PANTHER" id="PTHR31595:SF57">
    <property type="entry name" value="OS04G0481900 PROTEIN"/>
    <property type="match status" value="1"/>
</dbReference>
<comment type="subcellular location">
    <subcellularLocation>
        <location evidence="1">Membrane</location>
        <topology evidence="1">Multi-pass membrane protein</topology>
    </subcellularLocation>
</comment>